<dbReference type="NCBIfam" id="TIGR00090">
    <property type="entry name" value="rsfS_iojap_ybeB"/>
    <property type="match status" value="1"/>
</dbReference>
<gene>
    <name evidence="2" type="primary">rsfS</name>
    <name evidence="3" type="ORF">C8P70_11663</name>
</gene>
<dbReference type="GO" id="GO:0005737">
    <property type="term" value="C:cytoplasm"/>
    <property type="evidence" value="ECO:0007669"/>
    <property type="project" value="UniProtKB-SubCell"/>
</dbReference>
<dbReference type="GO" id="GO:0090071">
    <property type="term" value="P:negative regulation of ribosome biogenesis"/>
    <property type="evidence" value="ECO:0007669"/>
    <property type="project" value="UniProtKB-UniRule"/>
</dbReference>
<keyword evidence="2" id="KW-0963">Cytoplasm</keyword>
<dbReference type="GO" id="GO:0043023">
    <property type="term" value="F:ribosomal large subunit binding"/>
    <property type="evidence" value="ECO:0007669"/>
    <property type="project" value="TreeGrafter"/>
</dbReference>
<evidence type="ECO:0000313" key="4">
    <source>
        <dbReference type="Proteomes" id="UP000295215"/>
    </source>
</evidence>
<proteinExistence type="inferred from homology"/>
<comment type="subunit">
    <text evidence="2">Interacts with ribosomal protein uL14 (rplN).</text>
</comment>
<dbReference type="InterPro" id="IPR043519">
    <property type="entry name" value="NT_sf"/>
</dbReference>
<comment type="function">
    <text evidence="2">Functions as a ribosomal silencing factor. Interacts with ribosomal protein uL14 (rplN), blocking formation of intersubunit bridge B8. Prevents association of the 30S and 50S ribosomal subunits and the formation of functional ribosomes, thus repressing translation.</text>
</comment>
<comment type="similarity">
    <text evidence="1 2">Belongs to the Iojap/RsfS family.</text>
</comment>
<organism evidence="3 4">
    <name type="scientific">Myroides indicus</name>
    <dbReference type="NCBI Taxonomy" id="1323422"/>
    <lineage>
        <taxon>Bacteria</taxon>
        <taxon>Pseudomonadati</taxon>
        <taxon>Bacteroidota</taxon>
        <taxon>Flavobacteriia</taxon>
        <taxon>Flavobacteriales</taxon>
        <taxon>Flavobacteriaceae</taxon>
        <taxon>Myroides</taxon>
    </lineage>
</organism>
<name>A0A4R7EZD7_9FLAO</name>
<dbReference type="SUPFAM" id="SSF81301">
    <property type="entry name" value="Nucleotidyltransferase"/>
    <property type="match status" value="1"/>
</dbReference>
<keyword evidence="2" id="KW-0678">Repressor</keyword>
<evidence type="ECO:0000313" key="3">
    <source>
        <dbReference type="EMBL" id="TDS57247.1"/>
    </source>
</evidence>
<protein>
    <recommendedName>
        <fullName evidence="2">Ribosomal silencing factor RsfS</fullName>
    </recommendedName>
</protein>
<dbReference type="AlphaFoldDB" id="A0A4R7EZD7"/>
<comment type="caution">
    <text evidence="3">The sequence shown here is derived from an EMBL/GenBank/DDBJ whole genome shotgun (WGS) entry which is preliminary data.</text>
</comment>
<evidence type="ECO:0000256" key="1">
    <source>
        <dbReference type="ARBA" id="ARBA00010574"/>
    </source>
</evidence>
<dbReference type="Proteomes" id="UP000295215">
    <property type="component" value="Unassembled WGS sequence"/>
</dbReference>
<dbReference type="EMBL" id="SOAG01000016">
    <property type="protein sequence ID" value="TDS57247.1"/>
    <property type="molecule type" value="Genomic_DNA"/>
</dbReference>
<sequence length="123" mass="14004">MADKNISNDELIANIIKGIETVKGENITILDLREIDNTACDYFIICDGNSNTQINAIAGSIQKTVSKELHDKPWHIEGEENAEWVLMDYVNVVVHVFQKSIREFYNIENLWGDAKTTVIDSQY</sequence>
<dbReference type="HAMAP" id="MF_01477">
    <property type="entry name" value="Iojap_RsfS"/>
    <property type="match status" value="1"/>
</dbReference>
<dbReference type="InterPro" id="IPR004394">
    <property type="entry name" value="Iojap/RsfS/C7orf30"/>
</dbReference>
<dbReference type="RefSeq" id="WP_133712816.1">
    <property type="nucleotide sequence ID" value="NZ_SOAG01000016.1"/>
</dbReference>
<dbReference type="PANTHER" id="PTHR21043:SF0">
    <property type="entry name" value="MITOCHONDRIAL ASSEMBLY OF RIBOSOMAL LARGE SUBUNIT PROTEIN 1"/>
    <property type="match status" value="1"/>
</dbReference>
<evidence type="ECO:0000256" key="2">
    <source>
        <dbReference type="HAMAP-Rule" id="MF_01477"/>
    </source>
</evidence>
<accession>A0A4R7EZD7</accession>
<reference evidence="3 4" key="1">
    <citation type="submission" date="2019-03" db="EMBL/GenBank/DDBJ databases">
        <title>Genomic Encyclopedia of Archaeal and Bacterial Type Strains, Phase II (KMG-II): from individual species to whole genera.</title>
        <authorList>
            <person name="Goeker M."/>
        </authorList>
    </citation>
    <scope>NUCLEOTIDE SEQUENCE [LARGE SCALE GENOMIC DNA]</scope>
    <source>
        <strain evidence="3 4">DSM 28213</strain>
    </source>
</reference>
<dbReference type="GO" id="GO:0042256">
    <property type="term" value="P:cytosolic ribosome assembly"/>
    <property type="evidence" value="ECO:0007669"/>
    <property type="project" value="UniProtKB-UniRule"/>
</dbReference>
<keyword evidence="4" id="KW-1185">Reference proteome</keyword>
<dbReference type="GO" id="GO:0017148">
    <property type="term" value="P:negative regulation of translation"/>
    <property type="evidence" value="ECO:0007669"/>
    <property type="project" value="UniProtKB-UniRule"/>
</dbReference>
<dbReference type="Gene3D" id="3.30.460.10">
    <property type="entry name" value="Beta Polymerase, domain 2"/>
    <property type="match status" value="1"/>
</dbReference>
<dbReference type="Pfam" id="PF02410">
    <property type="entry name" value="RsfS"/>
    <property type="match status" value="1"/>
</dbReference>
<comment type="subcellular location">
    <subcellularLocation>
        <location evidence="2">Cytoplasm</location>
    </subcellularLocation>
</comment>
<keyword evidence="2" id="KW-0810">Translation regulation</keyword>
<dbReference type="OrthoDB" id="9793681at2"/>
<dbReference type="PANTHER" id="PTHR21043">
    <property type="entry name" value="IOJAP SUPERFAMILY ORTHOLOG"/>
    <property type="match status" value="1"/>
</dbReference>